<evidence type="ECO:0000259" key="6">
    <source>
        <dbReference type="Pfam" id="PF02826"/>
    </source>
</evidence>
<dbReference type="RefSeq" id="WP_121918879.1">
    <property type="nucleotide sequence ID" value="NZ_CP034145.1"/>
</dbReference>
<dbReference type="GO" id="GO:0051287">
    <property type="term" value="F:NAD binding"/>
    <property type="evidence" value="ECO:0007669"/>
    <property type="project" value="InterPro"/>
</dbReference>
<comment type="similarity">
    <text evidence="1 4">Belongs to the D-isomer specific 2-hydroxyacid dehydrogenase family.</text>
</comment>
<evidence type="ECO:0000313" key="9">
    <source>
        <dbReference type="Proteomes" id="UP000277326"/>
    </source>
</evidence>
<sequence>MKALVDQDLQPFWAVDEAVDDRLDLTVGVESDEAAVIDALDGKEVLLTTSRLPITGDVLASATDLEVVGKIGTGIDNVDLDAATDLGVGVTYTPGLNAAAVAEYTLGLAIAVSRDVVRNDHLLEAGGWRDETALSTTVNGKTVGIVGFGDIGSRVAAFFSGLNMDILAYDPYVFEEDTDVTGAKLTTLDDLLARSDIVTVNAELTEETRGMIDADAFARMQESAILINTARGPIVSESALRDALEAGEIAGAGLDVFETEPLPADSPLHDFDNVVATPHVAATTTETRVDSIRTLVDNVFGMLGGSGAPERYTAVSADR</sequence>
<organism evidence="8 9">
    <name type="scientific">Haloplanus aerogenes</name>
    <dbReference type="NCBI Taxonomy" id="660522"/>
    <lineage>
        <taxon>Archaea</taxon>
        <taxon>Methanobacteriati</taxon>
        <taxon>Methanobacteriota</taxon>
        <taxon>Stenosarchaea group</taxon>
        <taxon>Halobacteria</taxon>
        <taxon>Halobacteriales</taxon>
        <taxon>Haloferacaceae</taxon>
        <taxon>Haloplanus</taxon>
    </lineage>
</organism>
<dbReference type="GO" id="GO:0016616">
    <property type="term" value="F:oxidoreductase activity, acting on the CH-OH group of donors, NAD or NADP as acceptor"/>
    <property type="evidence" value="ECO:0007669"/>
    <property type="project" value="InterPro"/>
</dbReference>
<dbReference type="Proteomes" id="UP000282007">
    <property type="component" value="Chromosome"/>
</dbReference>
<dbReference type="SUPFAM" id="SSF52283">
    <property type="entry name" value="Formate/glycerate dehydrogenase catalytic domain-like"/>
    <property type="match status" value="1"/>
</dbReference>
<name>A0A3M0DUY1_9EURY</name>
<reference evidence="7 10" key="2">
    <citation type="submission" date="2018-07" db="EMBL/GenBank/DDBJ databases">
        <title>Genome sequences of Haloplanus aerogenes JCM 16430T.</title>
        <authorList>
            <person name="Kim Y.B."/>
            <person name="Roh S.W."/>
        </authorList>
    </citation>
    <scope>NUCLEOTIDE SEQUENCE [LARGE SCALE GENOMIC DNA]</scope>
    <source>
        <strain evidence="7 10">JCM 16430</strain>
    </source>
</reference>
<evidence type="ECO:0000256" key="1">
    <source>
        <dbReference type="ARBA" id="ARBA00005854"/>
    </source>
</evidence>
<dbReference type="FunFam" id="3.40.50.720:FF:000203">
    <property type="entry name" value="D-3-phosphoglycerate dehydrogenase (SerA)"/>
    <property type="match status" value="1"/>
</dbReference>
<dbReference type="OrthoDB" id="34275at2157"/>
<dbReference type="GeneID" id="38471236"/>
<evidence type="ECO:0000256" key="3">
    <source>
        <dbReference type="ARBA" id="ARBA00023027"/>
    </source>
</evidence>
<dbReference type="PANTHER" id="PTHR42789">
    <property type="entry name" value="D-ISOMER SPECIFIC 2-HYDROXYACID DEHYDROGENASE FAMILY PROTEIN (AFU_ORTHOLOGUE AFUA_6G10090)"/>
    <property type="match status" value="1"/>
</dbReference>
<reference evidence="8 9" key="1">
    <citation type="journal article" date="2015" name="Stand. Genomic Sci.">
        <title>Genomic Encyclopedia of Bacterial and Archaeal Type Strains, Phase III: the genomes of soil and plant-associated and newly described type strains.</title>
        <authorList>
            <person name="Whitman W.B."/>
            <person name="Woyke T."/>
            <person name="Klenk H.P."/>
            <person name="Zhou Y."/>
            <person name="Lilburn T.G."/>
            <person name="Beck B.J."/>
            <person name="De Vos P."/>
            <person name="Vandamme P."/>
            <person name="Eisen J.A."/>
            <person name="Garrity G."/>
            <person name="Hugenholtz P."/>
            <person name="Kyrpides N.C."/>
        </authorList>
    </citation>
    <scope>NUCLEOTIDE SEQUENCE [LARGE SCALE GENOMIC DNA]</scope>
    <source>
        <strain evidence="8 9">CGMCC 1.10124</strain>
    </source>
</reference>
<dbReference type="PANTHER" id="PTHR42789:SF1">
    <property type="entry name" value="D-ISOMER SPECIFIC 2-HYDROXYACID DEHYDROGENASE FAMILY PROTEIN (AFU_ORTHOLOGUE AFUA_6G10090)"/>
    <property type="match status" value="1"/>
</dbReference>
<evidence type="ECO:0000259" key="5">
    <source>
        <dbReference type="Pfam" id="PF00389"/>
    </source>
</evidence>
<dbReference type="InterPro" id="IPR006139">
    <property type="entry name" value="D-isomer_2_OHA_DH_cat_dom"/>
</dbReference>
<reference evidence="8" key="3">
    <citation type="submission" date="2018-10" db="EMBL/GenBank/DDBJ databases">
        <authorList>
            <person name="Whitman W."/>
            <person name="Huntemann M."/>
            <person name="Clum A."/>
            <person name="Pillay M."/>
            <person name="Palaniappan K."/>
            <person name="Varghese N."/>
            <person name="Mikhailova N."/>
            <person name="Stamatis D."/>
            <person name="Reddy T."/>
            <person name="Daum C."/>
            <person name="Shapiro N."/>
            <person name="Ivanova N."/>
            <person name="Kyrpides N."/>
            <person name="Woyke T."/>
        </authorList>
    </citation>
    <scope>NUCLEOTIDE SEQUENCE</scope>
    <source>
        <strain evidence="8">CGMCC 1.10124</strain>
    </source>
</reference>
<gene>
    <name evidence="8" type="ORF">ATH50_0120</name>
    <name evidence="7" type="ORF">DU502_08080</name>
</gene>
<dbReference type="KEGG" id="haer:DU502_08080"/>
<evidence type="ECO:0000313" key="10">
    <source>
        <dbReference type="Proteomes" id="UP000282007"/>
    </source>
</evidence>
<dbReference type="Pfam" id="PF00389">
    <property type="entry name" value="2-Hacid_dh"/>
    <property type="match status" value="1"/>
</dbReference>
<evidence type="ECO:0000313" key="7">
    <source>
        <dbReference type="EMBL" id="AZH25340.1"/>
    </source>
</evidence>
<evidence type="ECO:0000313" key="8">
    <source>
        <dbReference type="EMBL" id="RMB25037.1"/>
    </source>
</evidence>
<dbReference type="EMBL" id="CP034145">
    <property type="protein sequence ID" value="AZH25340.1"/>
    <property type="molecule type" value="Genomic_DNA"/>
</dbReference>
<dbReference type="Proteomes" id="UP000277326">
    <property type="component" value="Unassembled WGS sequence"/>
</dbReference>
<dbReference type="InterPro" id="IPR050857">
    <property type="entry name" value="D-2-hydroxyacid_DH"/>
</dbReference>
<keyword evidence="10" id="KW-1185">Reference proteome</keyword>
<feature type="domain" description="D-isomer specific 2-hydroxyacid dehydrogenase NAD-binding" evidence="6">
    <location>
        <begin position="106"/>
        <end position="281"/>
    </location>
</feature>
<keyword evidence="3" id="KW-0520">NAD</keyword>
<dbReference type="EMBL" id="REFS01000001">
    <property type="protein sequence ID" value="RMB25037.1"/>
    <property type="molecule type" value="Genomic_DNA"/>
</dbReference>
<proteinExistence type="inferred from homology"/>
<feature type="domain" description="D-isomer specific 2-hydroxyacid dehydrogenase catalytic" evidence="5">
    <location>
        <begin position="22"/>
        <end position="305"/>
    </location>
</feature>
<dbReference type="SUPFAM" id="SSF51735">
    <property type="entry name" value="NAD(P)-binding Rossmann-fold domains"/>
    <property type="match status" value="1"/>
</dbReference>
<dbReference type="InterPro" id="IPR036291">
    <property type="entry name" value="NAD(P)-bd_dom_sf"/>
</dbReference>
<dbReference type="Pfam" id="PF02826">
    <property type="entry name" value="2-Hacid_dh_C"/>
    <property type="match status" value="1"/>
</dbReference>
<protein>
    <submittedName>
        <fullName evidence="8">D-3-phosphoglycerate dehydrogenase</fullName>
    </submittedName>
    <submittedName>
        <fullName evidence="7">Hydroxyacid dehydrogenase</fullName>
    </submittedName>
</protein>
<dbReference type="AlphaFoldDB" id="A0A3M0DUY1"/>
<dbReference type="CDD" id="cd12173">
    <property type="entry name" value="PGDH_4"/>
    <property type="match status" value="1"/>
</dbReference>
<evidence type="ECO:0000256" key="4">
    <source>
        <dbReference type="RuleBase" id="RU003719"/>
    </source>
</evidence>
<keyword evidence="2 4" id="KW-0560">Oxidoreductase</keyword>
<dbReference type="Gene3D" id="3.40.50.720">
    <property type="entry name" value="NAD(P)-binding Rossmann-like Domain"/>
    <property type="match status" value="2"/>
</dbReference>
<dbReference type="InterPro" id="IPR006140">
    <property type="entry name" value="D-isomer_DH_NAD-bd"/>
</dbReference>
<evidence type="ECO:0000256" key="2">
    <source>
        <dbReference type="ARBA" id="ARBA00023002"/>
    </source>
</evidence>
<accession>A0A3M0DUY1</accession>